<proteinExistence type="inferred from homology"/>
<keyword evidence="6" id="KW-0282">Flagellum</keyword>
<name>A0ABT0YM15_9BURK</name>
<evidence type="ECO:0000313" key="7">
    <source>
        <dbReference type="Proteomes" id="UP001165541"/>
    </source>
</evidence>
<feature type="chain" id="PRO_5044981134" description="Flagella basal body P-ring formation protein FlgA" evidence="4">
    <location>
        <begin position="32"/>
        <end position="249"/>
    </location>
</feature>
<dbReference type="Gene3D" id="3.90.1210.10">
    <property type="entry name" value="Antifreeze-like/N-acetylneuraminic acid synthase C-terminal domain"/>
    <property type="match status" value="1"/>
</dbReference>
<comment type="subcellular location">
    <subcellularLocation>
        <location evidence="1 4">Periplasm</location>
    </subcellularLocation>
</comment>
<organism evidence="6 7">
    <name type="scientific">Caldimonas mangrovi</name>
    <dbReference type="NCBI Taxonomy" id="2944811"/>
    <lineage>
        <taxon>Bacteria</taxon>
        <taxon>Pseudomonadati</taxon>
        <taxon>Pseudomonadota</taxon>
        <taxon>Betaproteobacteria</taxon>
        <taxon>Burkholderiales</taxon>
        <taxon>Sphaerotilaceae</taxon>
        <taxon>Caldimonas</taxon>
    </lineage>
</organism>
<dbReference type="PANTHER" id="PTHR36307:SF1">
    <property type="entry name" value="FLAGELLA BASAL BODY P-RING FORMATION PROTEIN FLGA"/>
    <property type="match status" value="1"/>
</dbReference>
<evidence type="ECO:0000256" key="2">
    <source>
        <dbReference type="ARBA" id="ARBA00022729"/>
    </source>
</evidence>
<dbReference type="Proteomes" id="UP001165541">
    <property type="component" value="Unassembled WGS sequence"/>
</dbReference>
<comment type="function">
    <text evidence="4">Involved in the assembly process of the P-ring formation. It may associate with FlgF on the rod constituting a structure essential for the P-ring assembly or may act as a modulator protein for the P-ring assembly.</text>
</comment>
<protein>
    <recommendedName>
        <fullName evidence="4">Flagella basal body P-ring formation protein FlgA</fullName>
    </recommendedName>
</protein>
<evidence type="ECO:0000256" key="4">
    <source>
        <dbReference type="RuleBase" id="RU362063"/>
    </source>
</evidence>
<dbReference type="InterPro" id="IPR013974">
    <property type="entry name" value="SAF"/>
</dbReference>
<keyword evidence="2 4" id="KW-0732">Signal</keyword>
<keyword evidence="6" id="KW-0969">Cilium</keyword>
<feature type="domain" description="SAF" evidence="5">
    <location>
        <begin position="125"/>
        <end position="187"/>
    </location>
</feature>
<dbReference type="Pfam" id="PF13144">
    <property type="entry name" value="ChapFlgA"/>
    <property type="match status" value="1"/>
</dbReference>
<keyword evidence="3 4" id="KW-0574">Periplasm</keyword>
<dbReference type="NCBIfam" id="TIGR03170">
    <property type="entry name" value="flgA_cterm"/>
    <property type="match status" value="1"/>
</dbReference>
<comment type="caution">
    <text evidence="6">The sequence shown here is derived from an EMBL/GenBank/DDBJ whole genome shotgun (WGS) entry which is preliminary data.</text>
</comment>
<dbReference type="Gene3D" id="2.30.30.760">
    <property type="match status" value="1"/>
</dbReference>
<dbReference type="InterPro" id="IPR039246">
    <property type="entry name" value="Flagellar_FlgA"/>
</dbReference>
<keyword evidence="6" id="KW-0966">Cell projection</keyword>
<evidence type="ECO:0000256" key="1">
    <source>
        <dbReference type="ARBA" id="ARBA00004418"/>
    </source>
</evidence>
<dbReference type="CDD" id="cd11614">
    <property type="entry name" value="SAF_CpaB_FlgA_like"/>
    <property type="match status" value="1"/>
</dbReference>
<dbReference type="InterPro" id="IPR041231">
    <property type="entry name" value="FlgA_N"/>
</dbReference>
<dbReference type="EMBL" id="JAMKFE010000004">
    <property type="protein sequence ID" value="MCM5679414.1"/>
    <property type="molecule type" value="Genomic_DNA"/>
</dbReference>
<gene>
    <name evidence="6" type="primary">flgA</name>
    <name evidence="6" type="ORF">M8A51_07705</name>
</gene>
<reference evidence="6" key="1">
    <citation type="submission" date="2022-05" db="EMBL/GenBank/DDBJ databases">
        <title>Schlegelella sp. nov., isolated from mangrove soil.</title>
        <authorList>
            <person name="Liu Y."/>
            <person name="Ge X."/>
            <person name="Liu W."/>
        </authorList>
    </citation>
    <scope>NUCLEOTIDE SEQUENCE</scope>
    <source>
        <strain evidence="6">S2-27</strain>
    </source>
</reference>
<evidence type="ECO:0000259" key="5">
    <source>
        <dbReference type="SMART" id="SM00858"/>
    </source>
</evidence>
<feature type="signal peptide" evidence="4">
    <location>
        <begin position="1"/>
        <end position="31"/>
    </location>
</feature>
<dbReference type="SMART" id="SM00858">
    <property type="entry name" value="SAF"/>
    <property type="match status" value="1"/>
</dbReference>
<evidence type="ECO:0000313" key="6">
    <source>
        <dbReference type="EMBL" id="MCM5679414.1"/>
    </source>
</evidence>
<comment type="similarity">
    <text evidence="4">Belongs to the FlgA family.</text>
</comment>
<sequence>MPTLASALTVLARRFAAAATLCALVTTGAQASDELDIEGSVRTLAEAHAAKAGPNGTGAGMPRITRVEVQVGEFDSRLKLAPCRRMQPYLPPGLKAWGPTRIGVRCVEGQKRWNVFLPVTVRVFAEAWVASAPLSAGVLLAPSMVRRAEVDLAASPSPAVLDLSQAVGRKLATPLSAGEALRSGHLRPKQWFAAGDTVKVVARGRGFSVSGEGRALMAGLDGQSVRVRTDAGRVLTGVARAERTVEIRL</sequence>
<dbReference type="Pfam" id="PF17656">
    <property type="entry name" value="ChapFlgA_N"/>
    <property type="match status" value="1"/>
</dbReference>
<dbReference type="RefSeq" id="WP_251777625.1">
    <property type="nucleotide sequence ID" value="NZ_JAMKFE010000004.1"/>
</dbReference>
<dbReference type="InterPro" id="IPR017585">
    <property type="entry name" value="SAF_FlgA"/>
</dbReference>
<accession>A0ABT0YM15</accession>
<evidence type="ECO:0000256" key="3">
    <source>
        <dbReference type="ARBA" id="ARBA00022764"/>
    </source>
</evidence>
<keyword evidence="4" id="KW-1005">Bacterial flagellum biogenesis</keyword>
<keyword evidence="7" id="KW-1185">Reference proteome</keyword>
<dbReference type="PANTHER" id="PTHR36307">
    <property type="entry name" value="FLAGELLA BASAL BODY P-RING FORMATION PROTEIN FLGA"/>
    <property type="match status" value="1"/>
</dbReference>